<dbReference type="EnsemblPlants" id="TuG1812S0002978800.01.T01">
    <property type="protein sequence ID" value="TuG1812S0002978800.01.T01.s_cds9134"/>
    <property type="gene ID" value="TuG1812S0002978800.01"/>
</dbReference>
<dbReference type="Proteomes" id="UP000015106">
    <property type="component" value="Unassembled WGS sequence"/>
</dbReference>
<name>A0A8R7RFV0_TRIUA</name>
<sequence>RRPRPCAAAATAQFRARSAAASASSSSTCSSLRARDRCADSRFDSLRLRFLSSVSAAGGARVASVPADDDVTVDAVPGPGEAISLHHLITLLCFLHQQIFKTIYNKQVNSLV</sequence>
<protein>
    <submittedName>
        <fullName evidence="1">Uncharacterized protein</fullName>
    </submittedName>
</protein>
<dbReference type="AlphaFoldDB" id="A0A8R7RFV0"/>
<keyword evidence="2" id="KW-1185">Reference proteome</keyword>
<evidence type="ECO:0000313" key="1">
    <source>
        <dbReference type="EnsemblPlants" id="TuG1812S0002978800.01.T01.s_cds9134"/>
    </source>
</evidence>
<organism evidence="1 2">
    <name type="scientific">Triticum urartu</name>
    <name type="common">Red wild einkorn</name>
    <name type="synonym">Crithodium urartu</name>
    <dbReference type="NCBI Taxonomy" id="4572"/>
    <lineage>
        <taxon>Eukaryota</taxon>
        <taxon>Viridiplantae</taxon>
        <taxon>Streptophyta</taxon>
        <taxon>Embryophyta</taxon>
        <taxon>Tracheophyta</taxon>
        <taxon>Spermatophyta</taxon>
        <taxon>Magnoliopsida</taxon>
        <taxon>Liliopsida</taxon>
        <taxon>Poales</taxon>
        <taxon>Poaceae</taxon>
        <taxon>BOP clade</taxon>
        <taxon>Pooideae</taxon>
        <taxon>Triticodae</taxon>
        <taxon>Triticeae</taxon>
        <taxon>Triticinae</taxon>
        <taxon>Triticum</taxon>
    </lineage>
</organism>
<reference evidence="1" key="2">
    <citation type="submission" date="2022-06" db="UniProtKB">
        <authorList>
            <consortium name="EnsemblPlants"/>
        </authorList>
    </citation>
    <scope>IDENTIFICATION</scope>
</reference>
<evidence type="ECO:0000313" key="2">
    <source>
        <dbReference type="Proteomes" id="UP000015106"/>
    </source>
</evidence>
<accession>A0A8R7RFV0</accession>
<dbReference type="Gramene" id="TuG1812S0002978800.01.T01">
    <property type="protein sequence ID" value="TuG1812S0002978800.01.T01.s_cds9134"/>
    <property type="gene ID" value="TuG1812S0002978800.01"/>
</dbReference>
<reference evidence="2" key="1">
    <citation type="journal article" date="2013" name="Nature">
        <title>Draft genome of the wheat A-genome progenitor Triticum urartu.</title>
        <authorList>
            <person name="Ling H.Q."/>
            <person name="Zhao S."/>
            <person name="Liu D."/>
            <person name="Wang J."/>
            <person name="Sun H."/>
            <person name="Zhang C."/>
            <person name="Fan H."/>
            <person name="Li D."/>
            <person name="Dong L."/>
            <person name="Tao Y."/>
            <person name="Gao C."/>
            <person name="Wu H."/>
            <person name="Li Y."/>
            <person name="Cui Y."/>
            <person name="Guo X."/>
            <person name="Zheng S."/>
            <person name="Wang B."/>
            <person name="Yu K."/>
            <person name="Liang Q."/>
            <person name="Yang W."/>
            <person name="Lou X."/>
            <person name="Chen J."/>
            <person name="Feng M."/>
            <person name="Jian J."/>
            <person name="Zhang X."/>
            <person name="Luo G."/>
            <person name="Jiang Y."/>
            <person name="Liu J."/>
            <person name="Wang Z."/>
            <person name="Sha Y."/>
            <person name="Zhang B."/>
            <person name="Wu H."/>
            <person name="Tang D."/>
            <person name="Shen Q."/>
            <person name="Xue P."/>
            <person name="Zou S."/>
            <person name="Wang X."/>
            <person name="Liu X."/>
            <person name="Wang F."/>
            <person name="Yang Y."/>
            <person name="An X."/>
            <person name="Dong Z."/>
            <person name="Zhang K."/>
            <person name="Zhang X."/>
            <person name="Luo M.C."/>
            <person name="Dvorak J."/>
            <person name="Tong Y."/>
            <person name="Wang J."/>
            <person name="Yang H."/>
            <person name="Li Z."/>
            <person name="Wang D."/>
            <person name="Zhang A."/>
            <person name="Wang J."/>
        </authorList>
    </citation>
    <scope>NUCLEOTIDE SEQUENCE</scope>
    <source>
        <strain evidence="2">cv. G1812</strain>
    </source>
</reference>
<proteinExistence type="predicted"/>